<dbReference type="AlphaFoldDB" id="A0A9E4TVS5"/>
<evidence type="ECO:0000313" key="3">
    <source>
        <dbReference type="Proteomes" id="UP000886674"/>
    </source>
</evidence>
<dbReference type="Proteomes" id="UP000886674">
    <property type="component" value="Unassembled WGS sequence"/>
</dbReference>
<protein>
    <submittedName>
        <fullName evidence="2">Pilin</fullName>
    </submittedName>
</protein>
<comment type="similarity">
    <text evidence="1">Belongs to the N-Me-Phe pilin family.</text>
</comment>
<name>A0A9E4TVS5_9GAMM</name>
<dbReference type="Pfam" id="PF00114">
    <property type="entry name" value="Pilin"/>
    <property type="match status" value="1"/>
</dbReference>
<sequence length="115" mass="12075">MVDMFADRGTAGITAYQTVIDAEVTAGNILTSLITDVDIDNVAAEMGQIRITLGGIAQLAANNVLAYMPQIDSTNIADDNSQGTIEWICSANPPAGKIASATTIDDKFLPANCRQ</sequence>
<organism evidence="2 3">
    <name type="scientific">Candidatus Thiodiazotropha taylori</name>
    <dbReference type="NCBI Taxonomy" id="2792791"/>
    <lineage>
        <taxon>Bacteria</taxon>
        <taxon>Pseudomonadati</taxon>
        <taxon>Pseudomonadota</taxon>
        <taxon>Gammaproteobacteria</taxon>
        <taxon>Chromatiales</taxon>
        <taxon>Sedimenticolaceae</taxon>
        <taxon>Candidatus Thiodiazotropha</taxon>
    </lineage>
</organism>
<dbReference type="GO" id="GO:0009289">
    <property type="term" value="C:pilus"/>
    <property type="evidence" value="ECO:0007669"/>
    <property type="project" value="InterPro"/>
</dbReference>
<proteinExistence type="inferred from homology"/>
<gene>
    <name evidence="2" type="ORF">JAY77_16435</name>
</gene>
<dbReference type="InterPro" id="IPR045584">
    <property type="entry name" value="Pilin-like"/>
</dbReference>
<dbReference type="SUPFAM" id="SSF54523">
    <property type="entry name" value="Pili subunits"/>
    <property type="match status" value="1"/>
</dbReference>
<dbReference type="InterPro" id="IPR001082">
    <property type="entry name" value="Pilin"/>
</dbReference>
<evidence type="ECO:0000313" key="2">
    <source>
        <dbReference type="EMBL" id="MCG7979718.1"/>
    </source>
</evidence>
<accession>A0A9E4TVS5</accession>
<dbReference type="EMBL" id="JAEPCR010000082">
    <property type="protein sequence ID" value="MCG7979718.1"/>
    <property type="molecule type" value="Genomic_DNA"/>
</dbReference>
<dbReference type="GO" id="GO:0007155">
    <property type="term" value="P:cell adhesion"/>
    <property type="evidence" value="ECO:0007669"/>
    <property type="project" value="InterPro"/>
</dbReference>
<dbReference type="Gene3D" id="3.30.700.10">
    <property type="entry name" value="Glycoprotein, Type 4 Pilin"/>
    <property type="match status" value="1"/>
</dbReference>
<evidence type="ECO:0000256" key="1">
    <source>
        <dbReference type="ARBA" id="ARBA00005233"/>
    </source>
</evidence>
<reference evidence="2" key="1">
    <citation type="journal article" date="2021" name="Proc. Natl. Acad. Sci. U.S.A.">
        <title>Global biogeography of chemosynthetic symbionts reveals both localized and globally distributed symbiont groups. .</title>
        <authorList>
            <person name="Osvatic J.T."/>
            <person name="Wilkins L.G.E."/>
            <person name="Leibrecht L."/>
            <person name="Leray M."/>
            <person name="Zauner S."/>
            <person name="Polzin J."/>
            <person name="Camacho Y."/>
            <person name="Gros O."/>
            <person name="van Gils J.A."/>
            <person name="Eisen J.A."/>
            <person name="Petersen J.M."/>
            <person name="Yuen B."/>
        </authorList>
    </citation>
    <scope>NUCLEOTIDE SEQUENCE</scope>
    <source>
        <strain evidence="2">MAGclacostrist055</strain>
    </source>
</reference>
<comment type="caution">
    <text evidence="2">The sequence shown here is derived from an EMBL/GenBank/DDBJ whole genome shotgun (WGS) entry which is preliminary data.</text>
</comment>